<dbReference type="InterPro" id="IPR006665">
    <property type="entry name" value="OmpA-like"/>
</dbReference>
<dbReference type="Proteomes" id="UP000004664">
    <property type="component" value="Unassembled WGS sequence"/>
</dbReference>
<dbReference type="RefSeq" id="WP_006892620.1">
    <property type="nucleotide sequence ID" value="NZ_JH109153.1"/>
</dbReference>
<evidence type="ECO:0000313" key="4">
    <source>
        <dbReference type="EMBL" id="EGW20328.1"/>
    </source>
</evidence>
<protein>
    <submittedName>
        <fullName evidence="4">OmpA/MotB domain protein</fullName>
    </submittedName>
</protein>
<keyword evidence="5" id="KW-1185">Reference proteome</keyword>
<dbReference type="STRING" id="697282.Mettu_3459"/>
<name>G3IZF6_METTV</name>
<sequence length="322" mass="34122">MRSVITEISSKLFGLSILIFILALLIPLLRGAPSPAEQGDSVVHESANAPKKTNEGLELKHTQSPAVDDGLQPPITQLQGEVTQNQAKGLTESAQNKGLELEPTQSPVDEGSQPPITQPQGEVTPDLAKGLTESTQNKGLELEPTQSPIDEGSQSAITQPQGEVTPDQAKGLTESAQPAGDSGFPTPAAEGKRSSQHEPVSLLVLGGGFFSSGQITPRANIQDAIDNIIPLIQTRPLDNVVVEGHADKWVPFGASPAQVSKLNENISLRRANAIAQVLKKKGIASDRIIVHGLGDTVPLASNLTYDGRMKNRRVEIKLLPAQ</sequence>
<dbReference type="InterPro" id="IPR050330">
    <property type="entry name" value="Bact_OuterMem_StrucFunc"/>
</dbReference>
<evidence type="ECO:0000313" key="5">
    <source>
        <dbReference type="Proteomes" id="UP000004664"/>
    </source>
</evidence>
<feature type="region of interest" description="Disordered" evidence="2">
    <location>
        <begin position="99"/>
        <end position="126"/>
    </location>
</feature>
<evidence type="ECO:0000256" key="2">
    <source>
        <dbReference type="SAM" id="MobiDB-lite"/>
    </source>
</evidence>
<dbReference type="eggNOG" id="COG2885">
    <property type="taxonomic scope" value="Bacteria"/>
</dbReference>
<evidence type="ECO:0000256" key="1">
    <source>
        <dbReference type="PROSITE-ProRule" id="PRU00473"/>
    </source>
</evidence>
<dbReference type="OrthoDB" id="9782229at2"/>
<dbReference type="PANTHER" id="PTHR30329:SF21">
    <property type="entry name" value="LIPOPROTEIN YIAD-RELATED"/>
    <property type="match status" value="1"/>
</dbReference>
<feature type="compositionally biased region" description="Polar residues" evidence="2">
    <location>
        <begin position="141"/>
        <end position="162"/>
    </location>
</feature>
<feature type="region of interest" description="Disordered" evidence="2">
    <location>
        <begin position="141"/>
        <end position="197"/>
    </location>
</feature>
<evidence type="ECO:0000259" key="3">
    <source>
        <dbReference type="PROSITE" id="PS51123"/>
    </source>
</evidence>
<gene>
    <name evidence="4" type="ORF">Mettu_3459</name>
</gene>
<dbReference type="Pfam" id="PF00691">
    <property type="entry name" value="OmpA"/>
    <property type="match status" value="1"/>
</dbReference>
<feature type="domain" description="OmpA-like" evidence="3">
    <location>
        <begin position="197"/>
        <end position="322"/>
    </location>
</feature>
<organism evidence="4 5">
    <name type="scientific">Methylobacter tundripaludum (strain ATCC BAA-1195 / DSM 17260 / SV96)</name>
    <dbReference type="NCBI Taxonomy" id="697282"/>
    <lineage>
        <taxon>Bacteria</taxon>
        <taxon>Pseudomonadati</taxon>
        <taxon>Pseudomonadota</taxon>
        <taxon>Gammaproteobacteria</taxon>
        <taxon>Methylococcales</taxon>
        <taxon>Methylococcaceae</taxon>
        <taxon>Methylobacter</taxon>
    </lineage>
</organism>
<dbReference type="AlphaFoldDB" id="G3IZF6"/>
<proteinExistence type="predicted"/>
<feature type="region of interest" description="Disordered" evidence="2">
    <location>
        <begin position="34"/>
        <end position="56"/>
    </location>
</feature>
<dbReference type="InterPro" id="IPR036737">
    <property type="entry name" value="OmpA-like_sf"/>
</dbReference>
<dbReference type="HOGENOM" id="CLU_862789_0_0_6"/>
<dbReference type="Gene3D" id="3.30.1330.60">
    <property type="entry name" value="OmpA-like domain"/>
    <property type="match status" value="1"/>
</dbReference>
<dbReference type="PANTHER" id="PTHR30329">
    <property type="entry name" value="STATOR ELEMENT OF FLAGELLAR MOTOR COMPLEX"/>
    <property type="match status" value="1"/>
</dbReference>
<dbReference type="EMBL" id="JH109153">
    <property type="protein sequence ID" value="EGW20328.1"/>
    <property type="molecule type" value="Genomic_DNA"/>
</dbReference>
<accession>G3IZF6</accession>
<dbReference type="PROSITE" id="PS51123">
    <property type="entry name" value="OMPA_2"/>
    <property type="match status" value="1"/>
</dbReference>
<dbReference type="SUPFAM" id="SSF103088">
    <property type="entry name" value="OmpA-like"/>
    <property type="match status" value="1"/>
</dbReference>
<keyword evidence="1" id="KW-0472">Membrane</keyword>
<reference evidence="4 5" key="1">
    <citation type="submission" date="2011-06" db="EMBL/GenBank/DDBJ databases">
        <title>Genomic sequence of Methylobacter tundripaludum SV96.</title>
        <authorList>
            <consortium name="US DOE Joint Genome Institute"/>
            <person name="Lucas S."/>
            <person name="Han J."/>
            <person name="Lapidus A."/>
            <person name="Cheng J.-F."/>
            <person name="Goodwin L."/>
            <person name="Pitluck S."/>
            <person name="Held B."/>
            <person name="Detter J.C."/>
            <person name="Han C."/>
            <person name="Tapia R."/>
            <person name="Land M."/>
            <person name="Hauser L."/>
            <person name="Kyrpides N."/>
            <person name="Ivanova N."/>
            <person name="Ovchinnikova G."/>
            <person name="Pagani I."/>
            <person name="Klotz M.G."/>
            <person name="Dispirito A.A."/>
            <person name="Murrell J.C."/>
            <person name="Dunfield P."/>
            <person name="Kalyuzhnaya M.G."/>
            <person name="Svenning M."/>
            <person name="Trotsenko Y.A."/>
            <person name="Stein L.Y."/>
            <person name="Woyke T."/>
        </authorList>
    </citation>
    <scope>NUCLEOTIDE SEQUENCE [LARGE SCALE GENOMIC DNA]</scope>
    <source>
        <strain evidence="5">ATCC BAA-1195 / DSM 17260 / SV96</strain>
    </source>
</reference>
<dbReference type="CDD" id="cd07185">
    <property type="entry name" value="OmpA_C-like"/>
    <property type="match status" value="1"/>
</dbReference>
<dbReference type="GO" id="GO:0016020">
    <property type="term" value="C:membrane"/>
    <property type="evidence" value="ECO:0007669"/>
    <property type="project" value="UniProtKB-UniRule"/>
</dbReference>